<dbReference type="PANTHER" id="PTHR12499:SF0">
    <property type="entry name" value="OPTIC ATROPHY 3 PROTEIN"/>
    <property type="match status" value="1"/>
</dbReference>
<protein>
    <recommendedName>
        <fullName evidence="6">OPA3-like protein</fullName>
    </recommendedName>
</protein>
<evidence type="ECO:0000313" key="5">
    <source>
        <dbReference type="Proteomes" id="UP000291343"/>
    </source>
</evidence>
<evidence type="ECO:0000256" key="2">
    <source>
        <dbReference type="ARBA" id="ARBA00023054"/>
    </source>
</evidence>
<dbReference type="Pfam" id="PF07047">
    <property type="entry name" value="OPA3"/>
    <property type="match status" value="1"/>
</dbReference>
<dbReference type="FunCoup" id="A0A482XAJ9">
    <property type="interactions" value="911"/>
</dbReference>
<sequence>MVLHAFPVAKLGALLLKQISKPIANFLKERAKQHPFFRTYLLMPPAQFYNWCEVKMKMWVLNLGKPVQVPPLNEAMAIDLGANVLGEGIVFIMAAGIVGFEYSRQVRKEAAKEAARKEEMSVLNYTIQELYFQIEQQSAQLRELHRTVHSLEGKALQKPWKFISAPGKGEDKEDTSKPPIPPPNLPPHPTSSSPPPQSIDNKHHHHYDASYEAVPMHLEHINRVVVDEPGVILNAVSYLTNDIFNFKNDYFRVIHLQDER</sequence>
<dbReference type="EMBL" id="QKKF02013937">
    <property type="protein sequence ID" value="RZF42844.1"/>
    <property type="molecule type" value="Genomic_DNA"/>
</dbReference>
<evidence type="ECO:0008006" key="6">
    <source>
        <dbReference type="Google" id="ProtNLM"/>
    </source>
</evidence>
<dbReference type="InterPro" id="IPR010754">
    <property type="entry name" value="OPA3-like"/>
</dbReference>
<dbReference type="PANTHER" id="PTHR12499">
    <property type="entry name" value="OPTIC ATROPHY 3 PROTEIN OPA3"/>
    <property type="match status" value="1"/>
</dbReference>
<keyword evidence="5" id="KW-1185">Reference proteome</keyword>
<gene>
    <name evidence="4" type="ORF">LSTR_LSTR003668</name>
</gene>
<dbReference type="Proteomes" id="UP000291343">
    <property type="component" value="Unassembled WGS sequence"/>
</dbReference>
<organism evidence="4 5">
    <name type="scientific">Laodelphax striatellus</name>
    <name type="common">Small brown planthopper</name>
    <name type="synonym">Delphax striatella</name>
    <dbReference type="NCBI Taxonomy" id="195883"/>
    <lineage>
        <taxon>Eukaryota</taxon>
        <taxon>Metazoa</taxon>
        <taxon>Ecdysozoa</taxon>
        <taxon>Arthropoda</taxon>
        <taxon>Hexapoda</taxon>
        <taxon>Insecta</taxon>
        <taxon>Pterygota</taxon>
        <taxon>Neoptera</taxon>
        <taxon>Paraneoptera</taxon>
        <taxon>Hemiptera</taxon>
        <taxon>Auchenorrhyncha</taxon>
        <taxon>Fulgoroidea</taxon>
        <taxon>Delphacidae</taxon>
        <taxon>Criomorphinae</taxon>
        <taxon>Laodelphax</taxon>
    </lineage>
</organism>
<keyword evidence="2" id="KW-0175">Coiled coil</keyword>
<feature type="region of interest" description="Disordered" evidence="3">
    <location>
        <begin position="162"/>
        <end position="203"/>
    </location>
</feature>
<evidence type="ECO:0000313" key="4">
    <source>
        <dbReference type="EMBL" id="RZF42844.1"/>
    </source>
</evidence>
<name>A0A482XAJ9_LAOST</name>
<dbReference type="STRING" id="195883.A0A482XAJ9"/>
<dbReference type="GO" id="GO:0005739">
    <property type="term" value="C:mitochondrion"/>
    <property type="evidence" value="ECO:0007669"/>
    <property type="project" value="TreeGrafter"/>
</dbReference>
<accession>A0A482XAJ9</accession>
<evidence type="ECO:0000256" key="3">
    <source>
        <dbReference type="SAM" id="MobiDB-lite"/>
    </source>
</evidence>
<dbReference type="InParanoid" id="A0A482XAJ9"/>
<dbReference type="AlphaFoldDB" id="A0A482XAJ9"/>
<feature type="compositionally biased region" description="Pro residues" evidence="3">
    <location>
        <begin position="178"/>
        <end position="197"/>
    </location>
</feature>
<reference evidence="4 5" key="1">
    <citation type="journal article" date="2017" name="Gigascience">
        <title>Genome sequence of the small brown planthopper, Laodelphax striatellus.</title>
        <authorList>
            <person name="Zhu J."/>
            <person name="Jiang F."/>
            <person name="Wang X."/>
            <person name="Yang P."/>
            <person name="Bao Y."/>
            <person name="Zhao W."/>
            <person name="Wang W."/>
            <person name="Lu H."/>
            <person name="Wang Q."/>
            <person name="Cui N."/>
            <person name="Li J."/>
            <person name="Chen X."/>
            <person name="Luo L."/>
            <person name="Yu J."/>
            <person name="Kang L."/>
            <person name="Cui F."/>
        </authorList>
    </citation>
    <scope>NUCLEOTIDE SEQUENCE [LARGE SCALE GENOMIC DNA]</scope>
    <source>
        <strain evidence="4">Lst14</strain>
    </source>
</reference>
<dbReference type="SMR" id="A0A482XAJ9"/>
<dbReference type="GO" id="GO:0019216">
    <property type="term" value="P:regulation of lipid metabolic process"/>
    <property type="evidence" value="ECO:0007669"/>
    <property type="project" value="TreeGrafter"/>
</dbReference>
<evidence type="ECO:0000256" key="1">
    <source>
        <dbReference type="ARBA" id="ARBA00007584"/>
    </source>
</evidence>
<comment type="caution">
    <text evidence="4">The sequence shown here is derived from an EMBL/GenBank/DDBJ whole genome shotgun (WGS) entry which is preliminary data.</text>
</comment>
<comment type="similarity">
    <text evidence="1">Belongs to the OPA3 family.</text>
</comment>
<proteinExistence type="inferred from homology"/>
<dbReference type="OrthoDB" id="2129069at2759"/>